<evidence type="ECO:0000259" key="1">
    <source>
        <dbReference type="Pfam" id="PF07872"/>
    </source>
</evidence>
<dbReference type="EMBL" id="AZFT01000004">
    <property type="protein sequence ID" value="KRL87328.1"/>
    <property type="molecule type" value="Genomic_DNA"/>
</dbReference>
<gene>
    <name evidence="2" type="ORF">FC32_GL001752</name>
</gene>
<dbReference type="PATRIC" id="fig|1423724.4.peg.1823"/>
<evidence type="ECO:0000313" key="2">
    <source>
        <dbReference type="EMBL" id="KRL87328.1"/>
    </source>
</evidence>
<feature type="domain" description="DUF1659" evidence="1">
    <location>
        <begin position="4"/>
        <end position="65"/>
    </location>
</feature>
<dbReference type="AlphaFoldDB" id="A0A0R1U1R5"/>
<dbReference type="eggNOG" id="ENOG5030BIJ">
    <property type="taxonomic scope" value="Bacteria"/>
</dbReference>
<dbReference type="InterPro" id="IPR012454">
    <property type="entry name" value="DUF1659"/>
</dbReference>
<accession>A0A0R1U1R5</accession>
<proteinExistence type="predicted"/>
<name>A0A0R1U1R5_9LACO</name>
<dbReference type="Proteomes" id="UP000051324">
    <property type="component" value="Unassembled WGS sequence"/>
</dbReference>
<sequence>MTEVKWDKNAVRVVLEKAEGGMRQRSFNNVSQNVSPEQLQRFGQLIALLTGEKLRTVVETTTTQLN</sequence>
<dbReference type="RefSeq" id="WP_025086985.1">
    <property type="nucleotide sequence ID" value="NZ_AZFT01000004.1"/>
</dbReference>
<dbReference type="OrthoDB" id="2324006at2"/>
<organism evidence="2 3">
    <name type="scientific">Ligilactobacillus apodemi DSM 16634 = JCM 16172</name>
    <dbReference type="NCBI Taxonomy" id="1423724"/>
    <lineage>
        <taxon>Bacteria</taxon>
        <taxon>Bacillati</taxon>
        <taxon>Bacillota</taxon>
        <taxon>Bacilli</taxon>
        <taxon>Lactobacillales</taxon>
        <taxon>Lactobacillaceae</taxon>
        <taxon>Ligilactobacillus</taxon>
    </lineage>
</organism>
<protein>
    <recommendedName>
        <fullName evidence="1">DUF1659 domain-containing protein</fullName>
    </recommendedName>
</protein>
<reference evidence="2 3" key="1">
    <citation type="journal article" date="2015" name="Genome Announc.">
        <title>Expanding the biotechnology potential of lactobacilli through comparative genomics of 213 strains and associated genera.</title>
        <authorList>
            <person name="Sun Z."/>
            <person name="Harris H.M."/>
            <person name="McCann A."/>
            <person name="Guo C."/>
            <person name="Argimon S."/>
            <person name="Zhang W."/>
            <person name="Yang X."/>
            <person name="Jeffery I.B."/>
            <person name="Cooney J.C."/>
            <person name="Kagawa T.F."/>
            <person name="Liu W."/>
            <person name="Song Y."/>
            <person name="Salvetti E."/>
            <person name="Wrobel A."/>
            <person name="Rasinkangas P."/>
            <person name="Parkhill J."/>
            <person name="Rea M.C."/>
            <person name="O'Sullivan O."/>
            <person name="Ritari J."/>
            <person name="Douillard F.P."/>
            <person name="Paul Ross R."/>
            <person name="Yang R."/>
            <person name="Briner A.E."/>
            <person name="Felis G.E."/>
            <person name="de Vos W.M."/>
            <person name="Barrangou R."/>
            <person name="Klaenhammer T.R."/>
            <person name="Caufield P.W."/>
            <person name="Cui Y."/>
            <person name="Zhang H."/>
            <person name="O'Toole P.W."/>
        </authorList>
    </citation>
    <scope>NUCLEOTIDE SEQUENCE [LARGE SCALE GENOMIC DNA]</scope>
    <source>
        <strain evidence="2 3">DSM 16634</strain>
    </source>
</reference>
<comment type="caution">
    <text evidence="2">The sequence shown here is derived from an EMBL/GenBank/DDBJ whole genome shotgun (WGS) entry which is preliminary data.</text>
</comment>
<dbReference type="Pfam" id="PF07872">
    <property type="entry name" value="DUF1659"/>
    <property type="match status" value="1"/>
</dbReference>
<keyword evidence="3" id="KW-1185">Reference proteome</keyword>
<evidence type="ECO:0000313" key="3">
    <source>
        <dbReference type="Proteomes" id="UP000051324"/>
    </source>
</evidence>